<dbReference type="EMBL" id="QGNZ01000004">
    <property type="protein sequence ID" value="PWS26534.1"/>
    <property type="molecule type" value="Genomic_DNA"/>
</dbReference>
<dbReference type="AlphaFoldDB" id="A0A317EIZ0"/>
<protein>
    <submittedName>
        <fullName evidence="1">Uncharacterized protein</fullName>
    </submittedName>
</protein>
<accession>A0A317EIZ0</accession>
<evidence type="ECO:0000313" key="2">
    <source>
        <dbReference type="Proteomes" id="UP000245379"/>
    </source>
</evidence>
<proteinExistence type="predicted"/>
<sequence length="81" mass="8961">MKKFEAAAAVGFRYNGSVSNGPYNGSLLFSSLTDTQKPSILNPMGRKAAIFHSAWRYSGAGFTNETTNVHFQSFLYNFRSV</sequence>
<dbReference type="Proteomes" id="UP000245379">
    <property type="component" value="Unassembled WGS sequence"/>
</dbReference>
<gene>
    <name evidence="1" type="ORF">DHW03_17325</name>
</gene>
<organism evidence="1 2">
    <name type="scientific">Pedobacter yonginense</name>
    <dbReference type="NCBI Taxonomy" id="651869"/>
    <lineage>
        <taxon>Bacteria</taxon>
        <taxon>Pseudomonadati</taxon>
        <taxon>Bacteroidota</taxon>
        <taxon>Sphingobacteriia</taxon>
        <taxon>Sphingobacteriales</taxon>
        <taxon>Sphingobacteriaceae</taxon>
        <taxon>Pedobacter</taxon>
    </lineage>
</organism>
<comment type="caution">
    <text evidence="1">The sequence shown here is derived from an EMBL/GenBank/DDBJ whole genome shotgun (WGS) entry which is preliminary data.</text>
</comment>
<evidence type="ECO:0000313" key="1">
    <source>
        <dbReference type="EMBL" id="PWS26534.1"/>
    </source>
</evidence>
<keyword evidence="2" id="KW-1185">Reference proteome</keyword>
<name>A0A317EIZ0_9SPHI</name>
<reference evidence="1 2" key="1">
    <citation type="submission" date="2018-05" db="EMBL/GenBank/DDBJ databases">
        <title>Pedobacter paludis sp. nov., isolated from wetland soil.</title>
        <authorList>
            <person name="Zhang Y."/>
            <person name="Wang G."/>
        </authorList>
    </citation>
    <scope>NUCLEOTIDE SEQUENCE [LARGE SCALE GENOMIC DNA]</scope>
    <source>
        <strain evidence="1 2">KCTC22721</strain>
    </source>
</reference>